<dbReference type="GeneID" id="116188644"/>
<comment type="similarity">
    <text evidence="1">Belongs to the thioredoxin family.</text>
</comment>
<protein>
    <submittedName>
        <fullName evidence="3">Uncharacterized protein</fullName>
    </submittedName>
</protein>
<evidence type="ECO:0000313" key="4">
    <source>
        <dbReference type="Proteomes" id="UP000233551"/>
    </source>
</evidence>
<dbReference type="GO" id="GO:0045454">
    <property type="term" value="P:cell redox homeostasis"/>
    <property type="evidence" value="ECO:0007669"/>
    <property type="project" value="TreeGrafter"/>
</dbReference>
<dbReference type="Gene3D" id="3.40.30.10">
    <property type="entry name" value="Glutaredoxin"/>
    <property type="match status" value="1"/>
</dbReference>
<reference evidence="3 4" key="1">
    <citation type="submission" date="2017-11" db="EMBL/GenBank/DDBJ databases">
        <title>De-novo sequencing of pomegranate (Punica granatum L.) genome.</title>
        <authorList>
            <person name="Akparov Z."/>
            <person name="Amiraslanov A."/>
            <person name="Hajiyeva S."/>
            <person name="Abbasov M."/>
            <person name="Kaur K."/>
            <person name="Hamwieh A."/>
            <person name="Solovyev V."/>
            <person name="Salamov A."/>
            <person name="Braich B."/>
            <person name="Kosarev P."/>
            <person name="Mahmoud A."/>
            <person name="Hajiyev E."/>
            <person name="Babayeva S."/>
            <person name="Izzatullayeva V."/>
            <person name="Mammadov A."/>
            <person name="Mammadov A."/>
            <person name="Sharifova S."/>
            <person name="Ojaghi J."/>
            <person name="Eynullazada K."/>
            <person name="Bayramov B."/>
            <person name="Abdulazimova A."/>
            <person name="Shahmuradov I."/>
        </authorList>
    </citation>
    <scope>NUCLEOTIDE SEQUENCE [LARGE SCALE GENOMIC DNA]</scope>
    <source>
        <strain evidence="4">cv. AG2017</strain>
        <tissue evidence="3">Leaf</tissue>
    </source>
</reference>
<evidence type="ECO:0000256" key="1">
    <source>
        <dbReference type="ARBA" id="ARBA00008987"/>
    </source>
</evidence>
<proteinExistence type="inferred from homology"/>
<dbReference type="Proteomes" id="UP000233551">
    <property type="component" value="Unassembled WGS sequence"/>
</dbReference>
<gene>
    <name evidence="3" type="ORF">CRG98_001594</name>
</gene>
<keyword evidence="2" id="KW-0676">Redox-active center</keyword>
<dbReference type="STRING" id="22663.A0A2I0LBA4"/>
<dbReference type="EMBL" id="PGOL01000065">
    <property type="protein sequence ID" value="PKI77974.1"/>
    <property type="molecule type" value="Genomic_DNA"/>
</dbReference>
<organism evidence="3 4">
    <name type="scientific">Punica granatum</name>
    <name type="common">Pomegranate</name>
    <dbReference type="NCBI Taxonomy" id="22663"/>
    <lineage>
        <taxon>Eukaryota</taxon>
        <taxon>Viridiplantae</taxon>
        <taxon>Streptophyta</taxon>
        <taxon>Embryophyta</taxon>
        <taxon>Tracheophyta</taxon>
        <taxon>Spermatophyta</taxon>
        <taxon>Magnoliopsida</taxon>
        <taxon>eudicotyledons</taxon>
        <taxon>Gunneridae</taxon>
        <taxon>Pentapetalae</taxon>
        <taxon>rosids</taxon>
        <taxon>malvids</taxon>
        <taxon>Myrtales</taxon>
        <taxon>Lythraceae</taxon>
        <taxon>Punica</taxon>
    </lineage>
</organism>
<dbReference type="PANTHER" id="PTHR43601">
    <property type="entry name" value="THIOREDOXIN, MITOCHONDRIAL"/>
    <property type="match status" value="1"/>
</dbReference>
<dbReference type="OrthoDB" id="2121326at2759"/>
<dbReference type="PANTHER" id="PTHR43601:SF17">
    <property type="entry name" value="THIOREDOXIN-LIKE 1-2, CHLOROPLASTIC"/>
    <property type="match status" value="1"/>
</dbReference>
<dbReference type="CDD" id="cd02947">
    <property type="entry name" value="TRX_family"/>
    <property type="match status" value="1"/>
</dbReference>
<dbReference type="Pfam" id="PF00085">
    <property type="entry name" value="Thioredoxin"/>
    <property type="match status" value="1"/>
</dbReference>
<sequence>MACLSNSVFCFSGLYEAAAGSPRNGGVVPVFCCSVGSSRVYGSSQKGPPLLAAEFRGRQIAVSDRKDCGEWSIKSPASFSLHASGCVSRAMRWWEKSIKPNMVEINSAQELVSALLRAGDALVVVDFYSPGCGGCRALHPKVSQLAELYPDAIFLKVNYEELRTMCECLHIRVLPFFQFYRGADGRVCSFSCTNATIKKFKDALAKHGSERCSNGPAKGLDESELLRLASCREITTDLLLPGKENRLEDLVVSTIGNISGAISGMATNQGRVSSSLKCLNLF</sequence>
<evidence type="ECO:0000256" key="2">
    <source>
        <dbReference type="ARBA" id="ARBA00023284"/>
    </source>
</evidence>
<comment type="caution">
    <text evidence="3">The sequence shown here is derived from an EMBL/GenBank/DDBJ whole genome shotgun (WGS) entry which is preliminary data.</text>
</comment>
<dbReference type="GO" id="GO:0009507">
    <property type="term" value="C:chloroplast"/>
    <property type="evidence" value="ECO:0007669"/>
    <property type="project" value="TreeGrafter"/>
</dbReference>
<dbReference type="InterPro" id="IPR013766">
    <property type="entry name" value="Thioredoxin_domain"/>
</dbReference>
<name>A0A2I0LBA4_PUNGR</name>
<dbReference type="AlphaFoldDB" id="A0A2I0LBA4"/>
<dbReference type="InterPro" id="IPR036249">
    <property type="entry name" value="Thioredoxin-like_sf"/>
</dbReference>
<evidence type="ECO:0000313" key="3">
    <source>
        <dbReference type="EMBL" id="PKI77974.1"/>
    </source>
</evidence>
<dbReference type="SUPFAM" id="SSF52833">
    <property type="entry name" value="Thioredoxin-like"/>
    <property type="match status" value="1"/>
</dbReference>
<dbReference type="PROSITE" id="PS51352">
    <property type="entry name" value="THIOREDOXIN_2"/>
    <property type="match status" value="1"/>
</dbReference>
<keyword evidence="4" id="KW-1185">Reference proteome</keyword>
<accession>A0A2I0LBA4</accession>